<dbReference type="RefSeq" id="XP_013243231.1">
    <property type="nucleotide sequence ID" value="XM_013387777.1"/>
</dbReference>
<dbReference type="Proteomes" id="UP000027361">
    <property type="component" value="Unassembled WGS sequence"/>
</dbReference>
<evidence type="ECO:0000313" key="2">
    <source>
        <dbReference type="EMBL" id="KDN45592.1"/>
    </source>
</evidence>
<proteinExistence type="predicted"/>
<feature type="region of interest" description="Disordered" evidence="1">
    <location>
        <begin position="1"/>
        <end position="48"/>
    </location>
</feature>
<feature type="compositionally biased region" description="Polar residues" evidence="1">
    <location>
        <begin position="17"/>
        <end position="36"/>
    </location>
</feature>
<sequence>MPRTLTRKKISRAANYGSGSAQEKGQAKSARTQNGDETAVDAAGDTSQLTNADTEAADAGHGHIHESTVKQADVHVTFPAAHELLQGESPAYGASQLDLDLARGVAADMAPAQDLSCATQSQDLFIVEEADHARVRGSQLAEHTPDAPVDVVVEGTSRSDHSSSVEVEQGAAASASAADHGEELDDGCSDDQRGDGTQGDLQATTMTMPRSPLSRAKQIAHKAQETKRKKRETKLRALAKARRVRETQHRQHVGV</sequence>
<name>A0A066VV32_TILAU</name>
<keyword evidence="3" id="KW-1185">Reference proteome</keyword>
<gene>
    <name evidence="2" type="ORF">K437DRAFT_120549</name>
</gene>
<feature type="region of interest" description="Disordered" evidence="1">
    <location>
        <begin position="155"/>
        <end position="255"/>
    </location>
</feature>
<dbReference type="AlphaFoldDB" id="A0A066VV32"/>
<evidence type="ECO:0000313" key="3">
    <source>
        <dbReference type="Proteomes" id="UP000027361"/>
    </source>
</evidence>
<dbReference type="HOGENOM" id="CLU_1090645_0_0_1"/>
<feature type="compositionally biased region" description="Polar residues" evidence="1">
    <location>
        <begin position="199"/>
        <end position="208"/>
    </location>
</feature>
<reference evidence="2 3" key="1">
    <citation type="submission" date="2014-05" db="EMBL/GenBank/DDBJ databases">
        <title>Draft genome sequence of a rare smut relative, Tilletiaria anomala UBC 951.</title>
        <authorList>
            <consortium name="DOE Joint Genome Institute"/>
            <person name="Toome M."/>
            <person name="Kuo A."/>
            <person name="Henrissat B."/>
            <person name="Lipzen A."/>
            <person name="Tritt A."/>
            <person name="Yoshinaga Y."/>
            <person name="Zane M."/>
            <person name="Barry K."/>
            <person name="Grigoriev I.V."/>
            <person name="Spatafora J.W."/>
            <person name="Aimea M.C."/>
        </authorList>
    </citation>
    <scope>NUCLEOTIDE SEQUENCE [LARGE SCALE GENOMIC DNA]</scope>
    <source>
        <strain evidence="2 3">UBC 951</strain>
    </source>
</reference>
<comment type="caution">
    <text evidence="2">The sequence shown here is derived from an EMBL/GenBank/DDBJ whole genome shotgun (WGS) entry which is preliminary data.</text>
</comment>
<feature type="compositionally biased region" description="Basic residues" evidence="1">
    <location>
        <begin position="227"/>
        <end position="243"/>
    </location>
</feature>
<feature type="compositionally biased region" description="Basic residues" evidence="1">
    <location>
        <begin position="1"/>
        <end position="11"/>
    </location>
</feature>
<dbReference type="EMBL" id="JMSN01000041">
    <property type="protein sequence ID" value="KDN45592.1"/>
    <property type="molecule type" value="Genomic_DNA"/>
</dbReference>
<dbReference type="GeneID" id="25261375"/>
<accession>A0A066VV32</accession>
<organism evidence="2 3">
    <name type="scientific">Tilletiaria anomala (strain ATCC 24038 / CBS 436.72 / UBC 951)</name>
    <dbReference type="NCBI Taxonomy" id="1037660"/>
    <lineage>
        <taxon>Eukaryota</taxon>
        <taxon>Fungi</taxon>
        <taxon>Dikarya</taxon>
        <taxon>Basidiomycota</taxon>
        <taxon>Ustilaginomycotina</taxon>
        <taxon>Exobasidiomycetes</taxon>
        <taxon>Georgefischeriales</taxon>
        <taxon>Tilletiariaceae</taxon>
        <taxon>Tilletiaria</taxon>
    </lineage>
</organism>
<protein>
    <submittedName>
        <fullName evidence="2">Uncharacterized protein</fullName>
    </submittedName>
</protein>
<dbReference type="InParanoid" id="A0A066VV32"/>
<evidence type="ECO:0000256" key="1">
    <source>
        <dbReference type="SAM" id="MobiDB-lite"/>
    </source>
</evidence>